<protein>
    <submittedName>
        <fullName evidence="2">Nicotinamide-nucleotide amidohydrolase family protein</fullName>
    </submittedName>
</protein>
<dbReference type="EMBL" id="SDGZ01000024">
    <property type="protein sequence ID" value="TYC48114.1"/>
    <property type="molecule type" value="Genomic_DNA"/>
</dbReference>
<evidence type="ECO:0000259" key="1">
    <source>
        <dbReference type="Pfam" id="PF02464"/>
    </source>
</evidence>
<dbReference type="Gene3D" id="3.90.950.20">
    <property type="entry name" value="CinA-like"/>
    <property type="match status" value="1"/>
</dbReference>
<keyword evidence="3" id="KW-1185">Reference proteome</keyword>
<dbReference type="InterPro" id="IPR036653">
    <property type="entry name" value="CinA-like_C"/>
</dbReference>
<accession>A0A6C2C2E4</accession>
<dbReference type="GO" id="GO:0016787">
    <property type="term" value="F:hydrolase activity"/>
    <property type="evidence" value="ECO:0007669"/>
    <property type="project" value="UniProtKB-KW"/>
</dbReference>
<sequence length="157" mass="16368">MLVEVVGKRLMELGQTITSAESLTAGLFVATLAEVSGISSVLPGAFVTYSAESKTQLINVAPELISRDGVVSASVAEAMASGARATLRTDWAVSFTGVAGPDRLEGHPAGTVFIGIVGPNLNETVEYHFAGDRQAVREQSVQAAFVLLDKFLTGKDA</sequence>
<dbReference type="OrthoDB" id="9801454at2"/>
<proteinExistence type="predicted"/>
<dbReference type="SUPFAM" id="SSF142433">
    <property type="entry name" value="CinA-like"/>
    <property type="match status" value="1"/>
</dbReference>
<keyword evidence="2" id="KW-0378">Hydrolase</keyword>
<evidence type="ECO:0000313" key="2">
    <source>
        <dbReference type="EMBL" id="TYC48114.1"/>
    </source>
</evidence>
<dbReference type="NCBIfam" id="TIGR00199">
    <property type="entry name" value="PncC_domain"/>
    <property type="match status" value="1"/>
</dbReference>
<name>A0A6C2C2E4_9LACO</name>
<evidence type="ECO:0000313" key="3">
    <source>
        <dbReference type="Proteomes" id="UP000371977"/>
    </source>
</evidence>
<organism evidence="2 3">
    <name type="scientific">Weissella muntiaci</name>
    <dbReference type="NCBI Taxonomy" id="2508881"/>
    <lineage>
        <taxon>Bacteria</taxon>
        <taxon>Bacillati</taxon>
        <taxon>Bacillota</taxon>
        <taxon>Bacilli</taxon>
        <taxon>Lactobacillales</taxon>
        <taxon>Lactobacillaceae</taxon>
        <taxon>Weissella</taxon>
    </lineage>
</organism>
<dbReference type="Pfam" id="PF02464">
    <property type="entry name" value="CinA"/>
    <property type="match status" value="1"/>
</dbReference>
<gene>
    <name evidence="2" type="ORF">ESZ50_10095</name>
</gene>
<dbReference type="RefSeq" id="WP_148623609.1">
    <property type="nucleotide sequence ID" value="NZ_SDGZ01000024.1"/>
</dbReference>
<reference evidence="2 3" key="1">
    <citation type="submission" date="2019-01" db="EMBL/GenBank/DDBJ databases">
        <title>Weissella sp. nov., a novel lactic acid bacterium isolated from animal feces.</title>
        <authorList>
            <person name="Wang L.-T."/>
        </authorList>
    </citation>
    <scope>NUCLEOTIDE SEQUENCE [LARGE SCALE GENOMIC DNA]</scope>
    <source>
        <strain evidence="2 3">8H-2</strain>
    </source>
</reference>
<comment type="caution">
    <text evidence="2">The sequence shown here is derived from an EMBL/GenBank/DDBJ whole genome shotgun (WGS) entry which is preliminary data.</text>
</comment>
<dbReference type="Proteomes" id="UP000371977">
    <property type="component" value="Unassembled WGS sequence"/>
</dbReference>
<feature type="domain" description="CinA C-terminal" evidence="1">
    <location>
        <begin position="2"/>
        <end position="151"/>
    </location>
</feature>
<dbReference type="InterPro" id="IPR008136">
    <property type="entry name" value="CinA_C"/>
</dbReference>
<dbReference type="AlphaFoldDB" id="A0A6C2C2E4"/>